<dbReference type="Proteomes" id="UP000533641">
    <property type="component" value="Unassembled WGS sequence"/>
</dbReference>
<name>A0A7W6WHA4_9HYPH</name>
<dbReference type="NCBIfam" id="NF040974">
    <property type="entry name" value="RepABC_RepC"/>
    <property type="match status" value="1"/>
</dbReference>
<organism evidence="3 4">
    <name type="scientific">Rhizobium mongolense</name>
    <dbReference type="NCBI Taxonomy" id="57676"/>
    <lineage>
        <taxon>Bacteria</taxon>
        <taxon>Pseudomonadati</taxon>
        <taxon>Pseudomonadota</taxon>
        <taxon>Alphaproteobacteria</taxon>
        <taxon>Hyphomicrobiales</taxon>
        <taxon>Rhizobiaceae</taxon>
        <taxon>Rhizobium/Agrobacterium group</taxon>
        <taxon>Rhizobium</taxon>
    </lineage>
</organism>
<evidence type="ECO:0000259" key="1">
    <source>
        <dbReference type="Pfam" id="PF03428"/>
    </source>
</evidence>
<dbReference type="InterPro" id="IPR021760">
    <property type="entry name" value="RepC_C"/>
</dbReference>
<proteinExistence type="predicted"/>
<evidence type="ECO:0000259" key="2">
    <source>
        <dbReference type="Pfam" id="PF11800"/>
    </source>
</evidence>
<reference evidence="3 4" key="1">
    <citation type="submission" date="2020-08" db="EMBL/GenBank/DDBJ databases">
        <title>Genomic Encyclopedia of Type Strains, Phase IV (KMG-V): Genome sequencing to study the core and pangenomes of soil and plant-associated prokaryotes.</title>
        <authorList>
            <person name="Whitman W."/>
        </authorList>
    </citation>
    <scope>NUCLEOTIDE SEQUENCE [LARGE SCALE GENOMIC DNA]</scope>
    <source>
        <strain evidence="3 4">SEMIA 402</strain>
    </source>
</reference>
<dbReference type="Pfam" id="PF11800">
    <property type="entry name" value="RP-C_C"/>
    <property type="match status" value="1"/>
</dbReference>
<dbReference type="InterPro" id="IPR005090">
    <property type="entry name" value="RepC_N"/>
</dbReference>
<dbReference type="EMBL" id="JACIGM010000013">
    <property type="protein sequence ID" value="MBB4277508.1"/>
    <property type="molecule type" value="Genomic_DNA"/>
</dbReference>
<dbReference type="AlphaFoldDB" id="A0A7W6WHA4"/>
<dbReference type="InterPro" id="IPR047611">
    <property type="entry name" value="RepABC_RepC"/>
</dbReference>
<dbReference type="NCBIfam" id="NF010396">
    <property type="entry name" value="PRK13824.1"/>
    <property type="match status" value="1"/>
</dbReference>
<sequence length="426" mass="46688">MKKAKKMESGSVTTPFGRRPMTLGMLASQVTSQKIEPGASIDKWKIYRALCEAKPLLDISDRSLTVLNALLSFYPKGELAADDSLVVFPSNTQLSLRCHGMAEQTIRRHMAVLVAAGLVIRKDSPNGKRYARKSRNGEIHEAFGFSLAPLLARAGEIERLAAKVSADRLYIQTLKERLTLTRRDISKLVHAAISEELPGDWQAVNGRFHDILNQLPRGAGAHAVESTLDLLEALRDEIVKRLEIQIKTDNLSANDSQNERHIQITESESLLDSEAPVRTPIPELTAVNSPMIDPANDSGTQLPQPQARTNTVSTIFPLSLVLQACPEVRSYGPAGTVRTWQDLIAAGVIVSSMLHISPSAYRDACKIMGPQAASAVLACIFERSGTINSAGGYLRDLTRRAQRGEFAIGSMLRALARTREHHDAHH</sequence>
<feature type="domain" description="Plasmid replication protein C N-terminal" evidence="1">
    <location>
        <begin position="19"/>
        <end position="192"/>
    </location>
</feature>
<accession>A0A7W6WHA4</accession>
<feature type="domain" description="Plasmid replication protein C C-terminal" evidence="2">
    <location>
        <begin position="317"/>
        <end position="417"/>
    </location>
</feature>
<gene>
    <name evidence="3" type="ORF">GGE12_005315</name>
</gene>
<comment type="caution">
    <text evidence="3">The sequence shown here is derived from an EMBL/GenBank/DDBJ whole genome shotgun (WGS) entry which is preliminary data.</text>
</comment>
<dbReference type="Pfam" id="PF03428">
    <property type="entry name" value="RP-C"/>
    <property type="match status" value="1"/>
</dbReference>
<evidence type="ECO:0000313" key="3">
    <source>
        <dbReference type="EMBL" id="MBB4277508.1"/>
    </source>
</evidence>
<evidence type="ECO:0000313" key="4">
    <source>
        <dbReference type="Proteomes" id="UP000533641"/>
    </source>
</evidence>
<protein>
    <submittedName>
        <fullName evidence="3">Replication initiation protein RepC</fullName>
    </submittedName>
</protein>